<keyword evidence="3" id="KW-1185">Reference proteome</keyword>
<accession>A0A8W8K7Y8</accession>
<proteinExistence type="predicted"/>
<dbReference type="AlphaFoldDB" id="A0A8W8K7Y8"/>
<feature type="compositionally biased region" description="Acidic residues" evidence="1">
    <location>
        <begin position="40"/>
        <end position="52"/>
    </location>
</feature>
<sequence>MAKGLPSVSADKSAMDNFHIPGEIRITHNGEQVSIGDPLANDDEEEGIEQEDSEKIQTLSENEKPHVLK</sequence>
<evidence type="ECO:0000256" key="1">
    <source>
        <dbReference type="SAM" id="MobiDB-lite"/>
    </source>
</evidence>
<organism evidence="2 3">
    <name type="scientific">Magallana gigas</name>
    <name type="common">Pacific oyster</name>
    <name type="synonym">Crassostrea gigas</name>
    <dbReference type="NCBI Taxonomy" id="29159"/>
    <lineage>
        <taxon>Eukaryota</taxon>
        <taxon>Metazoa</taxon>
        <taxon>Spiralia</taxon>
        <taxon>Lophotrochozoa</taxon>
        <taxon>Mollusca</taxon>
        <taxon>Bivalvia</taxon>
        <taxon>Autobranchia</taxon>
        <taxon>Pteriomorphia</taxon>
        <taxon>Ostreida</taxon>
        <taxon>Ostreoidea</taxon>
        <taxon>Ostreidae</taxon>
        <taxon>Magallana</taxon>
    </lineage>
</organism>
<dbReference type="EnsemblMetazoa" id="G22061.1">
    <property type="protein sequence ID" value="G22061.1:cds"/>
    <property type="gene ID" value="G22061"/>
</dbReference>
<evidence type="ECO:0000313" key="3">
    <source>
        <dbReference type="Proteomes" id="UP000005408"/>
    </source>
</evidence>
<protein>
    <submittedName>
        <fullName evidence="2">Uncharacterized protein</fullName>
    </submittedName>
</protein>
<evidence type="ECO:0000313" key="2">
    <source>
        <dbReference type="EnsemblMetazoa" id="G22061.1:cds"/>
    </source>
</evidence>
<reference evidence="2" key="1">
    <citation type="submission" date="2022-08" db="UniProtKB">
        <authorList>
            <consortium name="EnsemblMetazoa"/>
        </authorList>
    </citation>
    <scope>IDENTIFICATION</scope>
    <source>
        <strain evidence="2">05x7-T-G4-1.051#20</strain>
    </source>
</reference>
<feature type="region of interest" description="Disordered" evidence="1">
    <location>
        <begin position="21"/>
        <end position="69"/>
    </location>
</feature>
<name>A0A8W8K7Y8_MAGGI</name>
<dbReference type="Proteomes" id="UP000005408">
    <property type="component" value="Unassembled WGS sequence"/>
</dbReference>